<gene>
    <name evidence="1" type="ORF">LCGC14_2532150</name>
</gene>
<proteinExistence type="predicted"/>
<comment type="caution">
    <text evidence="1">The sequence shown here is derived from an EMBL/GenBank/DDBJ whole genome shotgun (WGS) entry which is preliminary data.</text>
</comment>
<evidence type="ECO:0000313" key="1">
    <source>
        <dbReference type="EMBL" id="KKL12800.1"/>
    </source>
</evidence>
<reference evidence="1" key="1">
    <citation type="journal article" date="2015" name="Nature">
        <title>Complex archaea that bridge the gap between prokaryotes and eukaryotes.</title>
        <authorList>
            <person name="Spang A."/>
            <person name="Saw J.H."/>
            <person name="Jorgensen S.L."/>
            <person name="Zaremba-Niedzwiedzka K."/>
            <person name="Martijn J."/>
            <person name="Lind A.E."/>
            <person name="van Eijk R."/>
            <person name="Schleper C."/>
            <person name="Guy L."/>
            <person name="Ettema T.J."/>
        </authorList>
    </citation>
    <scope>NUCLEOTIDE SEQUENCE</scope>
</reference>
<protein>
    <submittedName>
        <fullName evidence="1">Uncharacterized protein</fullName>
    </submittedName>
</protein>
<dbReference type="EMBL" id="LAZR01041116">
    <property type="protein sequence ID" value="KKL12800.1"/>
    <property type="molecule type" value="Genomic_DNA"/>
</dbReference>
<sequence>MKVTLGNVMETDSTIVVPDLANLLGEGSIPQPWWMPDFWHQWLKQRQRETALSRWKAVHFEPPKEVVRMQIAQELRDLAEGIIGYSDVDPEKSSIVRNKHRVNNSRWLQYCKYDPPKPKKLTKRGERRLIRRVVCESDKKLEAMGIEV</sequence>
<accession>A0A0F9ATP5</accession>
<name>A0A0F9ATP5_9ZZZZ</name>
<organism evidence="1">
    <name type="scientific">marine sediment metagenome</name>
    <dbReference type="NCBI Taxonomy" id="412755"/>
    <lineage>
        <taxon>unclassified sequences</taxon>
        <taxon>metagenomes</taxon>
        <taxon>ecological metagenomes</taxon>
    </lineage>
</organism>
<dbReference type="AlphaFoldDB" id="A0A0F9ATP5"/>